<sequence>MATARKRYLRKKRLFLSKQTTFVCLNASNLKTSRIKKVKMSLRSGKVYFVPLYLTPPKIAIGCPTLIAVYDSLKDMQNNITSITAQIDCLGVSIEKKWYPIKYLKKSKILVLEKKTLAFFLLKLSRLKKKN</sequence>
<accession>A0A7G9TZ22</accession>
<dbReference type="AlphaFoldDB" id="A0A7G9TZ22"/>
<evidence type="ECO:0000313" key="1">
    <source>
        <dbReference type="EMBL" id="QNN85648.1"/>
    </source>
</evidence>
<gene>
    <name evidence="1" type="primary">orf129</name>
</gene>
<keyword evidence="1" id="KW-0496">Mitochondrion</keyword>
<geneLocation type="mitochondrion" evidence="1"/>
<protein>
    <submittedName>
        <fullName evidence="1">Uncharacterized protein</fullName>
    </submittedName>
</protein>
<proteinExistence type="predicted"/>
<dbReference type="GeneID" id="62627425"/>
<dbReference type="EMBL" id="MT740313">
    <property type="protein sequence ID" value="QNN85648.1"/>
    <property type="molecule type" value="Genomic_DNA"/>
</dbReference>
<reference evidence="1" key="1">
    <citation type="submission" date="2020-07" db="EMBL/GenBank/DDBJ databases">
        <title>Phylogenetic analysis of the complete mitochondrial genome of Sargassum patens (Phaeophyceae).</title>
        <authorList>
            <person name="Li J."/>
            <person name="Bi Y."/>
        </authorList>
    </citation>
    <scope>NUCLEOTIDE SEQUENCE</scope>
</reference>
<organism evidence="1">
    <name type="scientific">Sargassum patens</name>
    <dbReference type="NCBI Taxonomy" id="127551"/>
    <lineage>
        <taxon>Eukaryota</taxon>
        <taxon>Sar</taxon>
        <taxon>Stramenopiles</taxon>
        <taxon>Ochrophyta</taxon>
        <taxon>PX clade</taxon>
        <taxon>Phaeophyceae</taxon>
        <taxon>Fucales</taxon>
        <taxon>Sargassaceae</taxon>
        <taxon>Sargassum</taxon>
    </lineage>
</organism>
<name>A0A7G9TZ22_9PHAE</name>
<dbReference type="RefSeq" id="YP_009992151.1">
    <property type="nucleotide sequence ID" value="NC_052831.1"/>
</dbReference>